<name>A0A6P8AN36_PYRGI</name>
<feature type="compositionally biased region" description="Basic residues" evidence="2">
    <location>
        <begin position="29"/>
        <end position="38"/>
    </location>
</feature>
<dbReference type="GO" id="GO:0071014">
    <property type="term" value="C:post-mRNA release spliceosomal complex"/>
    <property type="evidence" value="ECO:0007669"/>
    <property type="project" value="TreeGrafter"/>
</dbReference>
<dbReference type="AlphaFoldDB" id="A0A6P8AN36"/>
<keyword evidence="5" id="KW-1185">Reference proteome</keyword>
<evidence type="ECO:0000313" key="5">
    <source>
        <dbReference type="Proteomes" id="UP000515153"/>
    </source>
</evidence>
<evidence type="ECO:0000313" key="6">
    <source>
        <dbReference type="RefSeq" id="XP_030976303.1"/>
    </source>
</evidence>
<comment type="similarity">
    <text evidence="1">Belongs to the CWF19 family.</text>
</comment>
<dbReference type="GeneID" id="41966474"/>
<evidence type="ECO:0000259" key="3">
    <source>
        <dbReference type="Pfam" id="PF04676"/>
    </source>
</evidence>
<accession>A0A6P8AN36</accession>
<protein>
    <submittedName>
        <fullName evidence="6">Uncharacterized protein</fullName>
    </submittedName>
</protein>
<organism evidence="5 6">
    <name type="scientific">Pyricularia grisea</name>
    <name type="common">Crabgrass-specific blast fungus</name>
    <name type="synonym">Magnaporthe grisea</name>
    <dbReference type="NCBI Taxonomy" id="148305"/>
    <lineage>
        <taxon>Eukaryota</taxon>
        <taxon>Fungi</taxon>
        <taxon>Dikarya</taxon>
        <taxon>Ascomycota</taxon>
        <taxon>Pezizomycotina</taxon>
        <taxon>Sordariomycetes</taxon>
        <taxon>Sordariomycetidae</taxon>
        <taxon>Magnaporthales</taxon>
        <taxon>Pyriculariaceae</taxon>
        <taxon>Pyricularia</taxon>
    </lineage>
</organism>
<reference evidence="6" key="3">
    <citation type="submission" date="2025-08" db="UniProtKB">
        <authorList>
            <consortium name="RefSeq"/>
        </authorList>
    </citation>
    <scope>IDENTIFICATION</scope>
    <source>
        <strain evidence="6">NI907</strain>
    </source>
</reference>
<evidence type="ECO:0000256" key="1">
    <source>
        <dbReference type="ARBA" id="ARBA00006795"/>
    </source>
</evidence>
<evidence type="ECO:0000256" key="2">
    <source>
        <dbReference type="SAM" id="MobiDB-lite"/>
    </source>
</evidence>
<dbReference type="Proteomes" id="UP000515153">
    <property type="component" value="Chromosome V"/>
</dbReference>
<feature type="compositionally biased region" description="Basic and acidic residues" evidence="2">
    <location>
        <begin position="39"/>
        <end position="59"/>
    </location>
</feature>
<dbReference type="InterPro" id="IPR006768">
    <property type="entry name" value="Cwf19-like_C_dom-1"/>
</dbReference>
<proteinExistence type="inferred from homology"/>
<feature type="domain" description="Cwf19-like C-terminal" evidence="4">
    <location>
        <begin position="482"/>
        <end position="610"/>
    </location>
</feature>
<feature type="compositionally biased region" description="Basic residues" evidence="2">
    <location>
        <begin position="100"/>
        <end position="116"/>
    </location>
</feature>
<dbReference type="KEGG" id="pgri:PgNI_11603"/>
<dbReference type="SUPFAM" id="SSF54197">
    <property type="entry name" value="HIT-like"/>
    <property type="match status" value="1"/>
</dbReference>
<dbReference type="PANTHER" id="PTHR12072:SF5">
    <property type="entry name" value="CWF19-LIKE PROTEIN 2"/>
    <property type="match status" value="1"/>
</dbReference>
<dbReference type="PANTHER" id="PTHR12072">
    <property type="entry name" value="CWF19, CELL CYCLE CONTROL PROTEIN"/>
    <property type="match status" value="1"/>
</dbReference>
<feature type="compositionally biased region" description="Basic and acidic residues" evidence="2">
    <location>
        <begin position="168"/>
        <end position="187"/>
    </location>
</feature>
<dbReference type="Pfam" id="PF04676">
    <property type="entry name" value="CwfJ_C_2"/>
    <property type="match status" value="1"/>
</dbReference>
<reference evidence="6" key="2">
    <citation type="submission" date="2019-10" db="EMBL/GenBank/DDBJ databases">
        <authorList>
            <consortium name="NCBI Genome Project"/>
        </authorList>
    </citation>
    <scope>NUCLEOTIDE SEQUENCE</scope>
    <source>
        <strain evidence="6">NI907</strain>
    </source>
</reference>
<dbReference type="GO" id="GO:0000398">
    <property type="term" value="P:mRNA splicing, via spliceosome"/>
    <property type="evidence" value="ECO:0007669"/>
    <property type="project" value="TreeGrafter"/>
</dbReference>
<dbReference type="Pfam" id="PF04677">
    <property type="entry name" value="CwfJ_C_1"/>
    <property type="match status" value="1"/>
</dbReference>
<gene>
    <name evidence="6" type="ORF">PgNI_11603</name>
</gene>
<feature type="compositionally biased region" description="Basic and acidic residues" evidence="2">
    <location>
        <begin position="1"/>
        <end position="28"/>
    </location>
</feature>
<reference evidence="5 6" key="1">
    <citation type="journal article" date="2019" name="Mol. Biol. Evol.">
        <title>Blast fungal genomes show frequent chromosomal changes, gene gains and losses, and effector gene turnover.</title>
        <authorList>
            <person name="Gomez Luciano L.B."/>
            <person name="Jason Tsai I."/>
            <person name="Chuma I."/>
            <person name="Tosa Y."/>
            <person name="Chen Y.H."/>
            <person name="Li J.Y."/>
            <person name="Li M.Y."/>
            <person name="Jade Lu M.Y."/>
            <person name="Nakayashiki H."/>
            <person name="Li W.H."/>
        </authorList>
    </citation>
    <scope>NUCLEOTIDE SEQUENCE [LARGE SCALE GENOMIC DNA]</scope>
    <source>
        <strain evidence="5 6">NI907</strain>
    </source>
</reference>
<feature type="region of interest" description="Disordered" evidence="2">
    <location>
        <begin position="300"/>
        <end position="322"/>
    </location>
</feature>
<dbReference type="InterPro" id="IPR036265">
    <property type="entry name" value="HIT-like_sf"/>
</dbReference>
<feature type="compositionally biased region" description="Basic and acidic residues" evidence="2">
    <location>
        <begin position="87"/>
        <end position="99"/>
    </location>
</feature>
<sequence>MDGLDDFEKQLAADKAEREREQERAERKEKRRHHHRRDRSSDRTGDREKHRDHDRDSDRHRHKHRRHDSRERDRDRDEHGHRHKRSRKDEDENDRDKDSSRRRHRHRHGSPSRRHGRERDDSGEPSYIQSHDPKEDLPLPDEETPSAEAAARPVRDSWMTAPSALDVDYVHRPQKDKGPVKKEPEQRVISEREINSGVLAAMNSGKAFEDLEVPTQTEVSYKFGDEGSQWRMTKLKGVYDTAKRTGRPVDEIGAETFGSIREFDDAREERIEMDRRRTYGSGYKVKEGPTGELYKERKIDDSHPSEIQDAPESPPEQGVVVDDPPAVRVDQTTLNRMRAAMMKAKLRRAPDADKLEAEYNAAMASFTSGVSNDRAVVLDASHSRMLAAGGHRAETKALDTKRGRERGTLVANDDMTIDDMVREEKRTRGQAGGDGMKMAERIARDGKFDNDLEYMEENAERLAKRTHKSDAALKALAVGEFQRMNKILDSCPLCHHEDREPPRNLPIAPVISLGTRVYLTVAPGPELNNGAEGGAVLVPLSHRQNLLECDDDEWEEMRNFMKSLTRLYHDQGREVLFYENAAAPHRRGHAHMVAVPIPYEQGDTAPAFFKEAMLTVGEEWSQHKKYVDTAKKAREGLGKLAFRRSIAKEAPYFHVWFNLDGGLGHIVEDESSWPRGDQFAREIIGGMLDSDMDLIKKQPRWSRSDSRTDDFKKRWRKFDWTRVLTEVQAHKNTKPGLSLGLLGHLSLRGSKGRWALCVPLDVALCVLFKLLPVGLVLLGNPSLEGVVRIGLDEQAPDGLEDAEQLAGRLPILGLEGRDANVAGRVVGHVWVVDARGERDYGRLERVVGRQLHHQPVLPARIGRVGRAGQRHVPCEDVGVRREADGHARWRVGHAVCKFLVGYKVWLVGVGNI</sequence>
<dbReference type="RefSeq" id="XP_030976303.1">
    <property type="nucleotide sequence ID" value="XM_031131569.1"/>
</dbReference>
<dbReference type="InterPro" id="IPR006767">
    <property type="entry name" value="Cwf19-like_C_dom-2"/>
</dbReference>
<feature type="region of interest" description="Disordered" evidence="2">
    <location>
        <begin position="1"/>
        <end position="187"/>
    </location>
</feature>
<dbReference type="InterPro" id="IPR040194">
    <property type="entry name" value="Cwf19-like"/>
</dbReference>
<feature type="compositionally biased region" description="Basic and acidic residues" evidence="2">
    <location>
        <begin position="68"/>
        <end position="80"/>
    </location>
</feature>
<evidence type="ECO:0000259" key="4">
    <source>
        <dbReference type="Pfam" id="PF04677"/>
    </source>
</evidence>
<feature type="domain" description="Cwf19-like protein C-terminal" evidence="3">
    <location>
        <begin position="619"/>
        <end position="721"/>
    </location>
</feature>